<keyword evidence="3" id="KW-1185">Reference proteome</keyword>
<dbReference type="Proteomes" id="UP001501666">
    <property type="component" value="Unassembled WGS sequence"/>
</dbReference>
<dbReference type="EMBL" id="BAAATE010000054">
    <property type="protein sequence ID" value="GAA2699056.1"/>
    <property type="molecule type" value="Genomic_DNA"/>
</dbReference>
<comment type="caution">
    <text evidence="2">The sequence shown here is derived from an EMBL/GenBank/DDBJ whole genome shotgun (WGS) entry which is preliminary data.</text>
</comment>
<accession>A0ABN3TCB7</accession>
<sequence>MRVHPPVWRRVHVPSTASLQQLHEIIQVAMGWEQHHLHLFGKEDLEYMSTSSRGAARIEPL</sequence>
<evidence type="ECO:0000313" key="3">
    <source>
        <dbReference type="Proteomes" id="UP001501666"/>
    </source>
</evidence>
<evidence type="ECO:0000259" key="1">
    <source>
        <dbReference type="Pfam" id="PF07929"/>
    </source>
</evidence>
<dbReference type="Gene3D" id="3.10.290.30">
    <property type="entry name" value="MM3350-like"/>
    <property type="match status" value="1"/>
</dbReference>
<dbReference type="SUPFAM" id="SSF159941">
    <property type="entry name" value="MM3350-like"/>
    <property type="match status" value="1"/>
</dbReference>
<protein>
    <recommendedName>
        <fullName evidence="1">Plasmid pRiA4b Orf3-like domain-containing protein</fullName>
    </recommendedName>
</protein>
<dbReference type="RefSeq" id="WP_346157124.1">
    <property type="nucleotide sequence ID" value="NZ_BAAATE010000054.1"/>
</dbReference>
<reference evidence="2 3" key="1">
    <citation type="journal article" date="2019" name="Int. J. Syst. Evol. Microbiol.">
        <title>The Global Catalogue of Microorganisms (GCM) 10K type strain sequencing project: providing services to taxonomists for standard genome sequencing and annotation.</title>
        <authorList>
            <consortium name="The Broad Institute Genomics Platform"/>
            <consortium name="The Broad Institute Genome Sequencing Center for Infectious Disease"/>
            <person name="Wu L."/>
            <person name="Ma J."/>
        </authorList>
    </citation>
    <scope>NUCLEOTIDE SEQUENCE [LARGE SCALE GENOMIC DNA]</scope>
    <source>
        <strain evidence="2 3">JCM 6835</strain>
    </source>
</reference>
<feature type="domain" description="Plasmid pRiA4b Orf3-like" evidence="1">
    <location>
        <begin position="3"/>
        <end position="49"/>
    </location>
</feature>
<dbReference type="InterPro" id="IPR024047">
    <property type="entry name" value="MM3350-like_sf"/>
</dbReference>
<organism evidence="2 3">
    <name type="scientific">Nonomuraea recticatena</name>
    <dbReference type="NCBI Taxonomy" id="46178"/>
    <lineage>
        <taxon>Bacteria</taxon>
        <taxon>Bacillati</taxon>
        <taxon>Actinomycetota</taxon>
        <taxon>Actinomycetes</taxon>
        <taxon>Streptosporangiales</taxon>
        <taxon>Streptosporangiaceae</taxon>
        <taxon>Nonomuraea</taxon>
    </lineage>
</organism>
<dbReference type="PANTHER" id="PTHR41878:SF1">
    <property type="entry name" value="TNPR PROTEIN"/>
    <property type="match status" value="1"/>
</dbReference>
<proteinExistence type="predicted"/>
<evidence type="ECO:0000313" key="2">
    <source>
        <dbReference type="EMBL" id="GAA2699056.1"/>
    </source>
</evidence>
<name>A0ABN3TCB7_9ACTN</name>
<dbReference type="PANTHER" id="PTHR41878">
    <property type="entry name" value="LEXA REPRESSOR-RELATED"/>
    <property type="match status" value="1"/>
</dbReference>
<gene>
    <name evidence="2" type="ORF">GCM10010412_095270</name>
</gene>
<dbReference type="Pfam" id="PF07929">
    <property type="entry name" value="PRiA4_ORF3"/>
    <property type="match status" value="1"/>
</dbReference>
<dbReference type="InterPro" id="IPR012912">
    <property type="entry name" value="Plasmid_pRiA4b_Orf3-like"/>
</dbReference>